<evidence type="ECO:0000256" key="1">
    <source>
        <dbReference type="ARBA" id="ARBA00004305"/>
    </source>
</evidence>
<dbReference type="GO" id="GO:0046872">
    <property type="term" value="F:metal ion binding"/>
    <property type="evidence" value="ECO:0007669"/>
    <property type="project" value="UniProtKB-KW"/>
</dbReference>
<dbReference type="InterPro" id="IPR019794">
    <property type="entry name" value="Peroxidases_AS"/>
</dbReference>
<comment type="catalytic activity">
    <reaction evidence="12">
        <text>2 Fe(II)-[cytochrome c] + H2O2 + 2 H(+) = 2 Fe(III)-[cytochrome c] + 2 H2O</text>
        <dbReference type="Rhea" id="RHEA:16581"/>
        <dbReference type="Rhea" id="RHEA-COMP:10350"/>
        <dbReference type="Rhea" id="RHEA-COMP:14399"/>
        <dbReference type="ChEBI" id="CHEBI:15377"/>
        <dbReference type="ChEBI" id="CHEBI:15378"/>
        <dbReference type="ChEBI" id="CHEBI:16240"/>
        <dbReference type="ChEBI" id="CHEBI:29033"/>
        <dbReference type="ChEBI" id="CHEBI:29034"/>
        <dbReference type="EC" id="1.11.1.5"/>
    </reaction>
</comment>
<dbReference type="PRINTS" id="PR00459">
    <property type="entry name" value="ASPEROXIDASE"/>
</dbReference>
<dbReference type="GO" id="GO:0042744">
    <property type="term" value="P:hydrogen peroxide catabolic process"/>
    <property type="evidence" value="ECO:0007669"/>
    <property type="project" value="TreeGrafter"/>
</dbReference>
<evidence type="ECO:0000313" key="16">
    <source>
        <dbReference type="EMBL" id="CAD9496041.1"/>
    </source>
</evidence>
<dbReference type="PROSITE" id="PS00435">
    <property type="entry name" value="PEROXIDASE_1"/>
    <property type="match status" value="1"/>
</dbReference>
<evidence type="ECO:0000256" key="2">
    <source>
        <dbReference type="ARBA" id="ARBA00004569"/>
    </source>
</evidence>
<feature type="region of interest" description="Disordered" evidence="14">
    <location>
        <begin position="193"/>
        <end position="223"/>
    </location>
</feature>
<keyword evidence="7" id="KW-0560">Oxidoreductase</keyword>
<dbReference type="PROSITE" id="PS50873">
    <property type="entry name" value="PEROXIDASE_4"/>
    <property type="match status" value="1"/>
</dbReference>
<comment type="subcellular location">
    <subcellularLocation>
        <location evidence="2">Mitochondrion intermembrane space</location>
    </subcellularLocation>
    <subcellularLocation>
        <location evidence="1">Mitochondrion matrix</location>
    </subcellularLocation>
</comment>
<organism evidence="16">
    <name type="scientific">Octactis speculum</name>
    <dbReference type="NCBI Taxonomy" id="3111310"/>
    <lineage>
        <taxon>Eukaryota</taxon>
        <taxon>Sar</taxon>
        <taxon>Stramenopiles</taxon>
        <taxon>Ochrophyta</taxon>
        <taxon>Dictyochophyceae</taxon>
        <taxon>Dictyochales</taxon>
        <taxon>Dictyochaceae</taxon>
        <taxon>Octactis</taxon>
    </lineage>
</organism>
<dbReference type="Pfam" id="PF00141">
    <property type="entry name" value="peroxidase"/>
    <property type="match status" value="1"/>
</dbReference>
<keyword evidence="4" id="KW-0349">Heme</keyword>
<dbReference type="InterPro" id="IPR044831">
    <property type="entry name" value="Ccp1-like"/>
</dbReference>
<evidence type="ECO:0000256" key="7">
    <source>
        <dbReference type="ARBA" id="ARBA00023002"/>
    </source>
</evidence>
<dbReference type="EMBL" id="HBGS01063101">
    <property type="protein sequence ID" value="CAD9496041.1"/>
    <property type="molecule type" value="Transcribed_RNA"/>
</dbReference>
<dbReference type="AlphaFoldDB" id="A0A7S2HP78"/>
<dbReference type="Gene3D" id="1.10.520.10">
    <property type="match status" value="1"/>
</dbReference>
<evidence type="ECO:0000256" key="5">
    <source>
        <dbReference type="ARBA" id="ARBA00022723"/>
    </source>
</evidence>
<keyword evidence="9" id="KW-0496">Mitochondrion</keyword>
<evidence type="ECO:0000256" key="9">
    <source>
        <dbReference type="ARBA" id="ARBA00023128"/>
    </source>
</evidence>
<evidence type="ECO:0000256" key="4">
    <source>
        <dbReference type="ARBA" id="ARBA00022617"/>
    </source>
</evidence>
<dbReference type="PANTHER" id="PTHR31356:SF58">
    <property type="entry name" value="CYTOCHROME C PEROXIDASE, MITOCHONDRIAL"/>
    <property type="match status" value="1"/>
</dbReference>
<evidence type="ECO:0000256" key="11">
    <source>
        <dbReference type="ARBA" id="ARBA00040313"/>
    </source>
</evidence>
<keyword evidence="3" id="KW-0575">Peroxidase</keyword>
<evidence type="ECO:0000256" key="13">
    <source>
        <dbReference type="RuleBase" id="RU004241"/>
    </source>
</evidence>
<accession>A0A7S2HP78</accession>
<dbReference type="FunFam" id="1.10.420.10:FF:000009">
    <property type="entry name" value="Ascorbate peroxidase"/>
    <property type="match status" value="1"/>
</dbReference>
<keyword evidence="6" id="KW-0809">Transit peptide</keyword>
<dbReference type="GO" id="GO:0000302">
    <property type="term" value="P:response to reactive oxygen species"/>
    <property type="evidence" value="ECO:0007669"/>
    <property type="project" value="TreeGrafter"/>
</dbReference>
<evidence type="ECO:0000256" key="3">
    <source>
        <dbReference type="ARBA" id="ARBA00022559"/>
    </source>
</evidence>
<dbReference type="GO" id="GO:0005759">
    <property type="term" value="C:mitochondrial matrix"/>
    <property type="evidence" value="ECO:0007669"/>
    <property type="project" value="UniProtKB-SubCell"/>
</dbReference>
<dbReference type="Gene3D" id="1.10.420.10">
    <property type="entry name" value="Peroxidase, domain 2"/>
    <property type="match status" value="1"/>
</dbReference>
<dbReference type="GO" id="GO:0034599">
    <property type="term" value="P:cellular response to oxidative stress"/>
    <property type="evidence" value="ECO:0007669"/>
    <property type="project" value="InterPro"/>
</dbReference>
<sequence>MKLRRSDSFFSMYASLLAISCAIAFPNGMSALSMPRYARSRTLTSISMSGETAGRRDFVASTTKGIGFALAGGLLPVFSFDANAAASVDYNQVRGAIGDLIKSDPDKGPTLVRLAWHSSGTYDKMSKTGGSGGGTIRFTEELVHGGNAGLSSTAVPWMEPIKKKFPAISYADLYTLAGVVALESAGSPKIGWRAGRKDEMSPSAVTPDGRLPNADVGPKGAESSDAQHLRDIFYRMGFDDREIVALSGAHALGRCHATASGFVGPWSFTPTTFNNFYFTALKSITWTPVTKETGAYQYEDPSGKIMMLPTDLVLIQDPSFDKYVSIYAKDQKQFYSDFTAAFQKLEELGTSGLYDV</sequence>
<protein>
    <recommendedName>
        <fullName evidence="11">Cytochrome c peroxidase, mitochondrial</fullName>
        <ecNumber evidence="10">1.11.1.5</ecNumber>
    </recommendedName>
</protein>
<feature type="domain" description="Plant heme peroxidase family profile" evidence="15">
    <location>
        <begin position="93"/>
        <end position="356"/>
    </location>
</feature>
<evidence type="ECO:0000256" key="14">
    <source>
        <dbReference type="SAM" id="MobiDB-lite"/>
    </source>
</evidence>
<dbReference type="InterPro" id="IPR010255">
    <property type="entry name" value="Haem_peroxidase_sf"/>
</dbReference>
<evidence type="ECO:0000256" key="6">
    <source>
        <dbReference type="ARBA" id="ARBA00022946"/>
    </source>
</evidence>
<comment type="similarity">
    <text evidence="13">Belongs to the peroxidase family.</text>
</comment>
<gene>
    <name evidence="16" type="ORF">DSPE1174_LOCUS32872</name>
</gene>
<proteinExistence type="inferred from homology"/>
<dbReference type="InterPro" id="IPR002016">
    <property type="entry name" value="Haem_peroxidase"/>
</dbReference>
<dbReference type="PROSITE" id="PS00436">
    <property type="entry name" value="PEROXIDASE_2"/>
    <property type="match status" value="1"/>
</dbReference>
<dbReference type="GO" id="GO:0005758">
    <property type="term" value="C:mitochondrial intermembrane space"/>
    <property type="evidence" value="ECO:0007669"/>
    <property type="project" value="UniProtKB-SubCell"/>
</dbReference>
<evidence type="ECO:0000256" key="12">
    <source>
        <dbReference type="ARBA" id="ARBA00049265"/>
    </source>
</evidence>
<keyword evidence="8" id="KW-0408">Iron</keyword>
<evidence type="ECO:0000256" key="8">
    <source>
        <dbReference type="ARBA" id="ARBA00023004"/>
    </source>
</evidence>
<keyword evidence="5" id="KW-0479">Metal-binding</keyword>
<dbReference type="GO" id="GO:0020037">
    <property type="term" value="F:heme binding"/>
    <property type="evidence" value="ECO:0007669"/>
    <property type="project" value="InterPro"/>
</dbReference>
<name>A0A7S2HP78_9STRA</name>
<dbReference type="PANTHER" id="PTHR31356">
    <property type="entry name" value="THYLAKOID LUMENAL 29 KDA PROTEIN, CHLOROPLASTIC-RELATED"/>
    <property type="match status" value="1"/>
</dbReference>
<dbReference type="GO" id="GO:0004130">
    <property type="term" value="F:cytochrome-c peroxidase activity"/>
    <property type="evidence" value="ECO:0007669"/>
    <property type="project" value="UniProtKB-EC"/>
</dbReference>
<evidence type="ECO:0000259" key="15">
    <source>
        <dbReference type="PROSITE" id="PS50873"/>
    </source>
</evidence>
<dbReference type="PRINTS" id="PR00458">
    <property type="entry name" value="PEROXIDASE"/>
</dbReference>
<dbReference type="PROSITE" id="PS51257">
    <property type="entry name" value="PROKAR_LIPOPROTEIN"/>
    <property type="match status" value="1"/>
</dbReference>
<reference evidence="16" key="1">
    <citation type="submission" date="2021-01" db="EMBL/GenBank/DDBJ databases">
        <authorList>
            <person name="Corre E."/>
            <person name="Pelletier E."/>
            <person name="Niang G."/>
            <person name="Scheremetjew M."/>
            <person name="Finn R."/>
            <person name="Kale V."/>
            <person name="Holt S."/>
            <person name="Cochrane G."/>
            <person name="Meng A."/>
            <person name="Brown T."/>
            <person name="Cohen L."/>
        </authorList>
    </citation>
    <scope>NUCLEOTIDE SEQUENCE</scope>
    <source>
        <strain evidence="16">CCMP1381</strain>
    </source>
</reference>
<dbReference type="EC" id="1.11.1.5" evidence="10"/>
<evidence type="ECO:0000256" key="10">
    <source>
        <dbReference type="ARBA" id="ARBA00039063"/>
    </source>
</evidence>
<dbReference type="SUPFAM" id="SSF48113">
    <property type="entry name" value="Heme-dependent peroxidases"/>
    <property type="match status" value="1"/>
</dbReference>
<dbReference type="InterPro" id="IPR002207">
    <property type="entry name" value="Peroxidase_I"/>
</dbReference>
<dbReference type="InterPro" id="IPR019793">
    <property type="entry name" value="Peroxidases_heam-ligand_BS"/>
</dbReference>